<proteinExistence type="predicted"/>
<dbReference type="Proteomes" id="UP000472265">
    <property type="component" value="Chromosome 19"/>
</dbReference>
<dbReference type="InterPro" id="IPR032675">
    <property type="entry name" value="LRR_dom_sf"/>
</dbReference>
<dbReference type="Ensembl" id="ENSSAUT00010050029.1">
    <property type="protein sequence ID" value="ENSSAUP00010047601.1"/>
    <property type="gene ID" value="ENSSAUG00010019822.1"/>
</dbReference>
<keyword evidence="2" id="KW-1185">Reference proteome</keyword>
<accession>A0A671XBC9</accession>
<gene>
    <name evidence="1" type="primary">lrrc31</name>
</gene>
<reference evidence="1" key="1">
    <citation type="submission" date="2021-04" db="EMBL/GenBank/DDBJ databases">
        <authorList>
            <consortium name="Wellcome Sanger Institute Data Sharing"/>
        </authorList>
    </citation>
    <scope>NUCLEOTIDE SEQUENCE [LARGE SCALE GENOMIC DNA]</scope>
</reference>
<dbReference type="OMA" id="CVTEEDM"/>
<reference evidence="1" key="2">
    <citation type="submission" date="2025-08" db="UniProtKB">
        <authorList>
            <consortium name="Ensembl"/>
        </authorList>
    </citation>
    <scope>IDENTIFICATION</scope>
</reference>
<dbReference type="SUPFAM" id="SSF52058">
    <property type="entry name" value="L domain-like"/>
    <property type="match status" value="1"/>
</dbReference>
<dbReference type="InterPro" id="IPR001611">
    <property type="entry name" value="Leu-rich_rpt"/>
</dbReference>
<sequence length="482" mass="51215">MCVMCVCVSVAADATDGERDGGWGRVRVFLQRLGKKADSRSLRLAHCDLTATDLLELATLLQVLPQLEELDVSWNELVGGCLEALTSHLQHVGGIRALKLCGCRLSADDITALGEALGCLSFLESLDVSWNSGVGGGALQSLLGKPPPSLRELHLVACQLTAADAAALGMVSALHRLCVLDVSCNPQLTQEVDGGGGGGSLHCLPSVRELDLSCNKSLSGGLDRLSAHLAHLTHLESLDLHLCCLTHADLEALIQVLPSLTALTELDVSSNKEAVGVVHSLVSALPLTQMRRLPLNNCSLNAESFTALGQTALLILLHVDVSWCKVVGGRLALLLDALQPSVILELRLSSCDLTTDDLRHLAAVCKRGCLSSLRVLDLSYNGSVGDEGWSALLAAGGLGSLEDVDLSLRPLTSASCSAWLPALLGALPRLPALTRLALQRWTISSQDRRQLSHSLRKRSVMLEWDPPNRDAAVATNQESPEE</sequence>
<dbReference type="SMART" id="SM00368">
    <property type="entry name" value="LRR_RI"/>
    <property type="match status" value="5"/>
</dbReference>
<protein>
    <submittedName>
        <fullName evidence="1">Leucine rich repeat containing 31</fullName>
    </submittedName>
</protein>
<dbReference type="Gene3D" id="3.80.10.10">
    <property type="entry name" value="Ribonuclease Inhibitor"/>
    <property type="match status" value="3"/>
</dbReference>
<dbReference type="PANTHER" id="PTHR24109">
    <property type="entry name" value="LEUCINE-RICH REPEAT-CONTAINING PROTEIN 31"/>
    <property type="match status" value="1"/>
</dbReference>
<dbReference type="PANTHER" id="PTHR24109:SF3">
    <property type="entry name" value="LEUCINE-RICH REPEAT-CONTAINING PROTEIN 31"/>
    <property type="match status" value="1"/>
</dbReference>
<evidence type="ECO:0000313" key="2">
    <source>
        <dbReference type="Proteomes" id="UP000472265"/>
    </source>
</evidence>
<dbReference type="SUPFAM" id="SSF52047">
    <property type="entry name" value="RNI-like"/>
    <property type="match status" value="1"/>
</dbReference>
<dbReference type="AlphaFoldDB" id="A0A671XBC9"/>
<reference evidence="1" key="3">
    <citation type="submission" date="2025-09" db="UniProtKB">
        <authorList>
            <consortium name="Ensembl"/>
        </authorList>
    </citation>
    <scope>IDENTIFICATION</scope>
</reference>
<evidence type="ECO:0000313" key="1">
    <source>
        <dbReference type="Ensembl" id="ENSSAUP00010047601.1"/>
    </source>
</evidence>
<dbReference type="InParanoid" id="A0A671XBC9"/>
<dbReference type="Pfam" id="PF13516">
    <property type="entry name" value="LRR_6"/>
    <property type="match status" value="2"/>
</dbReference>
<dbReference type="InterPro" id="IPR042419">
    <property type="entry name" value="LRC31"/>
</dbReference>
<name>A0A671XBC9_SPAAU</name>
<dbReference type="GeneTree" id="ENSGT00730000111293"/>
<organism evidence="1 2">
    <name type="scientific">Sparus aurata</name>
    <name type="common">Gilthead sea bream</name>
    <dbReference type="NCBI Taxonomy" id="8175"/>
    <lineage>
        <taxon>Eukaryota</taxon>
        <taxon>Metazoa</taxon>
        <taxon>Chordata</taxon>
        <taxon>Craniata</taxon>
        <taxon>Vertebrata</taxon>
        <taxon>Euteleostomi</taxon>
        <taxon>Actinopterygii</taxon>
        <taxon>Neopterygii</taxon>
        <taxon>Teleostei</taxon>
        <taxon>Neoteleostei</taxon>
        <taxon>Acanthomorphata</taxon>
        <taxon>Eupercaria</taxon>
        <taxon>Spariformes</taxon>
        <taxon>Sparidae</taxon>
        <taxon>Sparus</taxon>
    </lineage>
</organism>